<evidence type="ECO:0000313" key="3">
    <source>
        <dbReference type="Proteomes" id="UP000784294"/>
    </source>
</evidence>
<evidence type="ECO:0000313" key="2">
    <source>
        <dbReference type="EMBL" id="VEL11237.1"/>
    </source>
</evidence>
<evidence type="ECO:0000256" key="1">
    <source>
        <dbReference type="SAM" id="MobiDB-lite"/>
    </source>
</evidence>
<feature type="region of interest" description="Disordered" evidence="1">
    <location>
        <begin position="52"/>
        <end position="102"/>
    </location>
</feature>
<comment type="caution">
    <text evidence="2">The sequence shown here is derived from an EMBL/GenBank/DDBJ whole genome shotgun (WGS) entry which is preliminary data.</text>
</comment>
<keyword evidence="3" id="KW-1185">Reference proteome</keyword>
<dbReference type="AlphaFoldDB" id="A0A448WGI8"/>
<dbReference type="EMBL" id="CAAALY010011240">
    <property type="protein sequence ID" value="VEL11237.1"/>
    <property type="molecule type" value="Genomic_DNA"/>
</dbReference>
<dbReference type="Proteomes" id="UP000784294">
    <property type="component" value="Unassembled WGS sequence"/>
</dbReference>
<gene>
    <name evidence="2" type="ORF">PXEA_LOCUS4677</name>
</gene>
<feature type="compositionally biased region" description="Polar residues" evidence="1">
    <location>
        <begin position="52"/>
        <end position="77"/>
    </location>
</feature>
<name>A0A448WGI8_9PLAT</name>
<feature type="compositionally biased region" description="Basic and acidic residues" evidence="1">
    <location>
        <begin position="85"/>
        <end position="102"/>
    </location>
</feature>
<protein>
    <submittedName>
        <fullName evidence="2">Uncharacterized protein</fullName>
    </submittedName>
</protein>
<organism evidence="2 3">
    <name type="scientific">Protopolystoma xenopodis</name>
    <dbReference type="NCBI Taxonomy" id="117903"/>
    <lineage>
        <taxon>Eukaryota</taxon>
        <taxon>Metazoa</taxon>
        <taxon>Spiralia</taxon>
        <taxon>Lophotrochozoa</taxon>
        <taxon>Platyhelminthes</taxon>
        <taxon>Monogenea</taxon>
        <taxon>Polyopisthocotylea</taxon>
        <taxon>Polystomatidea</taxon>
        <taxon>Polystomatidae</taxon>
        <taxon>Protopolystoma</taxon>
    </lineage>
</organism>
<accession>A0A448WGI8</accession>
<sequence>MILFGDLTKTAYTRTRQSIALIQPVIIMAEMQQRCGHDAMLYVANNGSRVPASSTPNLTASQTPGARTDSQGHNVLNGTRWKSKGIKESESEMRPTDKGKASPLRKLVERELNYLRQILCLVALEIHIGLHDFLLSRLPLKIMP</sequence>
<proteinExistence type="predicted"/>
<reference evidence="2" key="1">
    <citation type="submission" date="2018-11" db="EMBL/GenBank/DDBJ databases">
        <authorList>
            <consortium name="Pathogen Informatics"/>
        </authorList>
    </citation>
    <scope>NUCLEOTIDE SEQUENCE</scope>
</reference>